<organism evidence="2 3">
    <name type="scientific">Sphingomonas sanxanigenens DSM 19645 = NX02</name>
    <dbReference type="NCBI Taxonomy" id="1123269"/>
    <lineage>
        <taxon>Bacteria</taxon>
        <taxon>Pseudomonadati</taxon>
        <taxon>Pseudomonadota</taxon>
        <taxon>Alphaproteobacteria</taxon>
        <taxon>Sphingomonadales</taxon>
        <taxon>Sphingomonadaceae</taxon>
        <taxon>Sphingomonas</taxon>
    </lineage>
</organism>
<keyword evidence="1" id="KW-1133">Transmembrane helix</keyword>
<keyword evidence="1" id="KW-0812">Transmembrane</keyword>
<dbReference type="KEGG" id="ssan:NX02_06820"/>
<accession>W0A571</accession>
<dbReference type="STRING" id="1123269.NX02_06820"/>
<gene>
    <name evidence="2" type="ORF">NX02_06820</name>
</gene>
<dbReference type="RefSeq" id="WP_025291368.1">
    <property type="nucleotide sequence ID" value="NZ_CP006644.1"/>
</dbReference>
<evidence type="ECO:0000256" key="1">
    <source>
        <dbReference type="SAM" id="Phobius"/>
    </source>
</evidence>
<keyword evidence="1" id="KW-0472">Membrane</keyword>
<feature type="transmembrane region" description="Helical" evidence="1">
    <location>
        <begin position="17"/>
        <end position="40"/>
    </location>
</feature>
<feature type="transmembrane region" description="Helical" evidence="1">
    <location>
        <begin position="90"/>
        <end position="110"/>
    </location>
</feature>
<reference evidence="2 3" key="1">
    <citation type="submission" date="2013-07" db="EMBL/GenBank/DDBJ databases">
        <title>Completed genome of Sphingomonas sanxanigenens NX02.</title>
        <authorList>
            <person name="Ma T."/>
            <person name="Huang H."/>
            <person name="Wu M."/>
            <person name="Li X."/>
            <person name="Li G."/>
        </authorList>
    </citation>
    <scope>NUCLEOTIDE SEQUENCE [LARGE SCALE GENOMIC DNA]</scope>
    <source>
        <strain evidence="2 3">NX02</strain>
    </source>
</reference>
<keyword evidence="3" id="KW-1185">Reference proteome</keyword>
<feature type="transmembrane region" description="Helical" evidence="1">
    <location>
        <begin position="60"/>
        <end position="78"/>
    </location>
</feature>
<protein>
    <recommendedName>
        <fullName evidence="4">DUF2306 domain-containing protein</fullName>
    </recommendedName>
</protein>
<feature type="transmembrane region" description="Helical" evidence="1">
    <location>
        <begin position="174"/>
        <end position="194"/>
    </location>
</feature>
<proteinExistence type="predicted"/>
<feature type="transmembrane region" description="Helical" evidence="1">
    <location>
        <begin position="122"/>
        <end position="144"/>
    </location>
</feature>
<evidence type="ECO:0000313" key="3">
    <source>
        <dbReference type="Proteomes" id="UP000018851"/>
    </source>
</evidence>
<sequence>MASLAPSRPRLSAERKFYLGMGFAMLILIFIGFGPSYYFVPVAPRPPMVPMSPLVHLHGAVFSLWVLLLMAQIGLVSADRRDIHMKLGVLGLPMALAMMVLGTITALHGVHRASGPPMIDPLSWLAMPLWSVPAFGGLLIAGLWRRRDRQAHKRFMMLAMFSMLQAAAGRMPAFAGLSGLLLVPGLFIVAQMVWDRVSLGRIHYATWIALVVFPLSTLIPIFTWRTEAWLTFARWASGLVA</sequence>
<name>W0A571_9SPHN</name>
<dbReference type="EMBL" id="CP006644">
    <property type="protein sequence ID" value="AHE53094.1"/>
    <property type="molecule type" value="Genomic_DNA"/>
</dbReference>
<evidence type="ECO:0008006" key="4">
    <source>
        <dbReference type="Google" id="ProtNLM"/>
    </source>
</evidence>
<dbReference type="AlphaFoldDB" id="W0A571"/>
<dbReference type="Proteomes" id="UP000018851">
    <property type="component" value="Chromosome"/>
</dbReference>
<dbReference type="PATRIC" id="fig|1123269.5.peg.1322"/>
<feature type="transmembrane region" description="Helical" evidence="1">
    <location>
        <begin position="206"/>
        <end position="224"/>
    </location>
</feature>
<dbReference type="eggNOG" id="ENOG5032TZW">
    <property type="taxonomic scope" value="Bacteria"/>
</dbReference>
<dbReference type="OrthoDB" id="648493at2"/>
<evidence type="ECO:0000313" key="2">
    <source>
        <dbReference type="EMBL" id="AHE53094.1"/>
    </source>
</evidence>
<dbReference type="HOGENOM" id="CLU_075807_0_0_5"/>